<evidence type="ECO:0000313" key="3">
    <source>
        <dbReference type="Proteomes" id="UP001352223"/>
    </source>
</evidence>
<dbReference type="RefSeq" id="WP_324775967.1">
    <property type="nucleotide sequence ID" value="NZ_BAAATS010000007.1"/>
</dbReference>
<feature type="compositionally biased region" description="Low complexity" evidence="1">
    <location>
        <begin position="309"/>
        <end position="329"/>
    </location>
</feature>
<proteinExistence type="predicted"/>
<sequence length="570" mass="58658">MINAQGTYEAHSTEPGTALLLAAAPAGKGCLIDAAAVLPTLAAVPPSALTGTSAATVVELADPLDPQAVLTRIRTAAALPGPLHLYVTGQLHLDHRQRLLHFALARTTPSTLRYTALPWHWLTGELALRRPHTTTVVLDLVTDAAAWQHVRDGGLGLGHGVRLYGRVCPPPPRRTVLTPAYLRACADIWRSGERPTRAALHDAASLHTGPPNALFLAQDTQYPPSTPVQGPVGGAPTGQVPVGEMPVGQAPVGQAPVVQPRAASTQPGPAQAQPARPQAQPAPAVQASAAPAQAQSAYAQAAQAPAVPAQTGGSQAAPAQAAPVQAAPVQPAPGRPARPQAAHAPAQPGYAQAAPAQAVQAPSVNAQVAPAPTSASQPTPAPAAPAQAPAQAAPAQPARTAPHRTVSPRAVPRPAPRTTAAARPADGGDPHPALLAAAQAGRHGEASAIAAMWESEALRTHGAGSPQAIHWLEVRADLARLAQDPPRSCELWTAVAQARLARGEARTDEDVEAAVDRAHHQWEQVADPARARSQAGALRELRRQVPGRRPGALEAIQHRLEALGAAPRTR</sequence>
<keyword evidence="3" id="KW-1185">Reference proteome</keyword>
<dbReference type="Proteomes" id="UP001352223">
    <property type="component" value="Unassembled WGS sequence"/>
</dbReference>
<feature type="compositionally biased region" description="Low complexity" evidence="1">
    <location>
        <begin position="262"/>
        <end position="288"/>
    </location>
</feature>
<feature type="compositionally biased region" description="Low complexity" evidence="1">
    <location>
        <begin position="408"/>
        <end position="433"/>
    </location>
</feature>
<evidence type="ECO:0000256" key="1">
    <source>
        <dbReference type="SAM" id="MobiDB-lite"/>
    </source>
</evidence>
<organism evidence="2 3">
    <name type="scientific">Streptomyces kunmingensis</name>
    <dbReference type="NCBI Taxonomy" id="68225"/>
    <lineage>
        <taxon>Bacteria</taxon>
        <taxon>Bacillati</taxon>
        <taxon>Actinomycetota</taxon>
        <taxon>Actinomycetes</taxon>
        <taxon>Kitasatosporales</taxon>
        <taxon>Streptomycetaceae</taxon>
        <taxon>Streptomyces</taxon>
    </lineage>
</organism>
<name>A0ABU6CPF0_9ACTN</name>
<evidence type="ECO:0000313" key="2">
    <source>
        <dbReference type="EMBL" id="MEB3966562.1"/>
    </source>
</evidence>
<feature type="region of interest" description="Disordered" evidence="1">
    <location>
        <begin position="309"/>
        <end position="433"/>
    </location>
</feature>
<dbReference type="EMBL" id="JAOZYB010000363">
    <property type="protein sequence ID" value="MEB3966562.1"/>
    <property type="molecule type" value="Genomic_DNA"/>
</dbReference>
<feature type="region of interest" description="Disordered" evidence="1">
    <location>
        <begin position="219"/>
        <end position="288"/>
    </location>
</feature>
<protein>
    <submittedName>
        <fullName evidence="2">Uncharacterized protein</fullName>
    </submittedName>
</protein>
<accession>A0ABU6CPF0</accession>
<reference evidence="2 3" key="1">
    <citation type="submission" date="2022-10" db="EMBL/GenBank/DDBJ databases">
        <authorList>
            <person name="Xie J."/>
            <person name="Shen N."/>
        </authorList>
    </citation>
    <scope>NUCLEOTIDE SEQUENCE [LARGE SCALE GENOMIC DNA]</scope>
    <source>
        <strain evidence="2 3">DSM 41681</strain>
    </source>
</reference>
<gene>
    <name evidence="2" type="ORF">OKJ48_40985</name>
</gene>
<comment type="caution">
    <text evidence="2">The sequence shown here is derived from an EMBL/GenBank/DDBJ whole genome shotgun (WGS) entry which is preliminary data.</text>
</comment>
<feature type="compositionally biased region" description="Low complexity" evidence="1">
    <location>
        <begin position="337"/>
        <end position="400"/>
    </location>
</feature>